<dbReference type="AlphaFoldDB" id="A0A9P0NVF9"/>
<reference evidence="1" key="1">
    <citation type="submission" date="2022-03" db="EMBL/GenBank/DDBJ databases">
        <authorList>
            <person name="Sayadi A."/>
        </authorList>
    </citation>
    <scope>NUCLEOTIDE SEQUENCE</scope>
</reference>
<comment type="caution">
    <text evidence="1">The sequence shown here is derived from an EMBL/GenBank/DDBJ whole genome shotgun (WGS) entry which is preliminary data.</text>
</comment>
<gene>
    <name evidence="1" type="ORF">ACAOBT_LOCUS2369</name>
</gene>
<dbReference type="EMBL" id="CAKOFQ010006674">
    <property type="protein sequence ID" value="CAH1957929.1"/>
    <property type="molecule type" value="Genomic_DNA"/>
</dbReference>
<dbReference type="OrthoDB" id="6763662at2759"/>
<name>A0A9P0NVF9_ACAOB</name>
<evidence type="ECO:0000313" key="1">
    <source>
        <dbReference type="EMBL" id="CAH1957929.1"/>
    </source>
</evidence>
<accession>A0A9P0NVF9</accession>
<keyword evidence="2" id="KW-1185">Reference proteome</keyword>
<dbReference type="Proteomes" id="UP001152888">
    <property type="component" value="Unassembled WGS sequence"/>
</dbReference>
<evidence type="ECO:0000313" key="2">
    <source>
        <dbReference type="Proteomes" id="UP001152888"/>
    </source>
</evidence>
<proteinExistence type="predicted"/>
<sequence length="94" mass="10998">MFRGGSWRLIIEKLVDSFRFITVIFEILAFPRTRKGEKGGCRPLDSRKTINFLRGWSYVPSILEKMRLFMEVGDKRHSSGMRFLSSLILCLILQ</sequence>
<organism evidence="1 2">
    <name type="scientific">Acanthoscelides obtectus</name>
    <name type="common">Bean weevil</name>
    <name type="synonym">Bruchus obtectus</name>
    <dbReference type="NCBI Taxonomy" id="200917"/>
    <lineage>
        <taxon>Eukaryota</taxon>
        <taxon>Metazoa</taxon>
        <taxon>Ecdysozoa</taxon>
        <taxon>Arthropoda</taxon>
        <taxon>Hexapoda</taxon>
        <taxon>Insecta</taxon>
        <taxon>Pterygota</taxon>
        <taxon>Neoptera</taxon>
        <taxon>Endopterygota</taxon>
        <taxon>Coleoptera</taxon>
        <taxon>Polyphaga</taxon>
        <taxon>Cucujiformia</taxon>
        <taxon>Chrysomeloidea</taxon>
        <taxon>Chrysomelidae</taxon>
        <taxon>Bruchinae</taxon>
        <taxon>Bruchini</taxon>
        <taxon>Acanthoscelides</taxon>
    </lineage>
</organism>
<protein>
    <submittedName>
        <fullName evidence="1">Uncharacterized protein</fullName>
    </submittedName>
</protein>